<dbReference type="PANTHER" id="PTHR43098">
    <property type="entry name" value="L-ORNITHINE N(5)-MONOOXYGENASE-RELATED"/>
    <property type="match status" value="1"/>
</dbReference>
<keyword evidence="3" id="KW-0285">Flavoprotein</keyword>
<gene>
    <name evidence="8" type="ordered locus">Mpe_B0610</name>
</gene>
<reference evidence="8 9" key="1">
    <citation type="journal article" date="2007" name="J. Bacteriol.">
        <title>Whole-genome analysis of the methyl tert-butyl ether-degrading beta-proteobacterium Methylibium petroleiphilum PM1.</title>
        <authorList>
            <person name="Kane S.R."/>
            <person name="Chakicherla A.Y."/>
            <person name="Chain P.S.G."/>
            <person name="Schmidt R."/>
            <person name="Shin M.W."/>
            <person name="Legler T.C."/>
            <person name="Scow K.M."/>
            <person name="Larimer F.W."/>
            <person name="Lucas S.M."/>
            <person name="Richardson P.M."/>
            <person name="Hristova K.R."/>
        </authorList>
    </citation>
    <scope>NUCLEOTIDE SEQUENCE [LARGE SCALE GENOMIC DNA]</scope>
    <source>
        <strain evidence="9">ATCC BAA-1232 / LMG 22953 / PM1</strain>
        <plasmid evidence="8 9">RPME01</plasmid>
    </source>
</reference>
<evidence type="ECO:0000313" key="8">
    <source>
        <dbReference type="EMBL" id="ABM97374.1"/>
    </source>
</evidence>
<proteinExistence type="inferred from homology"/>
<dbReference type="GO" id="GO:0050660">
    <property type="term" value="F:flavin adenine dinucleotide binding"/>
    <property type="evidence" value="ECO:0007669"/>
    <property type="project" value="InterPro"/>
</dbReference>
<dbReference type="GO" id="GO:0050661">
    <property type="term" value="F:NADP binding"/>
    <property type="evidence" value="ECO:0007669"/>
    <property type="project" value="InterPro"/>
</dbReference>
<keyword evidence="7 8" id="KW-0503">Monooxygenase</keyword>
<dbReference type="Pfam" id="PF00743">
    <property type="entry name" value="FMO-like"/>
    <property type="match status" value="1"/>
</dbReference>
<keyword evidence="8" id="KW-0614">Plasmid</keyword>
<dbReference type="PANTHER" id="PTHR43098:SF3">
    <property type="entry name" value="L-ORNITHINE N(5)-MONOOXYGENASE-RELATED"/>
    <property type="match status" value="1"/>
</dbReference>
<comment type="similarity">
    <text evidence="2">Belongs to the FAD-binding monooxygenase family.</text>
</comment>
<keyword evidence="6" id="KW-0560">Oxidoreductase</keyword>
<dbReference type="Gene3D" id="3.50.50.60">
    <property type="entry name" value="FAD/NAD(P)-binding domain"/>
    <property type="match status" value="3"/>
</dbReference>
<dbReference type="Proteomes" id="UP000000366">
    <property type="component" value="Plasmid RPME01"/>
</dbReference>
<evidence type="ECO:0000256" key="4">
    <source>
        <dbReference type="ARBA" id="ARBA00022827"/>
    </source>
</evidence>
<dbReference type="InterPro" id="IPR050775">
    <property type="entry name" value="FAD-binding_Monooxygenases"/>
</dbReference>
<evidence type="ECO:0000256" key="3">
    <source>
        <dbReference type="ARBA" id="ARBA00022630"/>
    </source>
</evidence>
<dbReference type="GO" id="GO:0004499">
    <property type="term" value="F:N,N-dimethylaniline monooxygenase activity"/>
    <property type="evidence" value="ECO:0007669"/>
    <property type="project" value="InterPro"/>
</dbReference>
<evidence type="ECO:0000256" key="2">
    <source>
        <dbReference type="ARBA" id="ARBA00010139"/>
    </source>
</evidence>
<comment type="cofactor">
    <cofactor evidence="1">
        <name>FAD</name>
        <dbReference type="ChEBI" id="CHEBI:57692"/>
    </cofactor>
</comment>
<dbReference type="KEGG" id="mpt:Mpe_B0610"/>
<evidence type="ECO:0000256" key="7">
    <source>
        <dbReference type="ARBA" id="ARBA00023033"/>
    </source>
</evidence>
<protein>
    <submittedName>
        <fullName evidence="8">Steroid monooxygenase</fullName>
    </submittedName>
</protein>
<accession>A2SP85</accession>
<dbReference type="InterPro" id="IPR036188">
    <property type="entry name" value="FAD/NAD-bd_sf"/>
</dbReference>
<organism evidence="8 9">
    <name type="scientific">Methylibium petroleiphilum (strain ATCC BAA-1232 / LMG 22953 / PM1)</name>
    <dbReference type="NCBI Taxonomy" id="420662"/>
    <lineage>
        <taxon>Bacteria</taxon>
        <taxon>Pseudomonadati</taxon>
        <taxon>Pseudomonadota</taxon>
        <taxon>Betaproteobacteria</taxon>
        <taxon>Burkholderiales</taxon>
        <taxon>Sphaerotilaceae</taxon>
        <taxon>Methylibium</taxon>
    </lineage>
</organism>
<dbReference type="AlphaFoldDB" id="A2SP85"/>
<evidence type="ECO:0000313" key="9">
    <source>
        <dbReference type="Proteomes" id="UP000000366"/>
    </source>
</evidence>
<dbReference type="eggNOG" id="COG2072">
    <property type="taxonomic scope" value="Bacteria"/>
</dbReference>
<dbReference type="EMBL" id="CP000556">
    <property type="protein sequence ID" value="ABM97374.1"/>
    <property type="molecule type" value="Genomic_DNA"/>
</dbReference>
<dbReference type="RefSeq" id="WP_011831919.1">
    <property type="nucleotide sequence ID" value="NC_008826.1"/>
</dbReference>
<sequence length="606" mass="68747">MSDPRSSRQPRLGPRESSRADFIKEIPTQLAFVSMACNVQRKAAAQRLCARCFDEARRALPHEGENTVSRPTTTATCVDAVVIGAGVAGLYQVYRLREMGLSVQGFETGTGVGGTWYWNRYPGARFDSEAEIYQYWFSETMFKNWQPTERYPAQPETERWLNYVADKVDLRKHFRFGTRITAAHYDEAQRLWNVTTDQGDSVQAQYLVSCTGMLSAPLMNIFRDQESFRGQLFHTARWPKERVDFVGKRVGIVGTGATGIQVIQTIAPQVGHLKVFLRTPEYVIPMRNPKYSPSDWAKQGERFHEIKERVLRTFSGFEYDFTNGAWGDLTPEQRTEVLEKLWADGSLALWLASFSEMFFDEEVSEAVSEFVRQKMRERLKDPVLCDKLIPTSYGFGTHRVPLESNYLEVYHQPNVEIVDVRETSIERIVPEGVQTADGRVHELDILILATGFDAGSGALTRIDIRGRDGRSLKEDWSREIRTTMGLQVHGYPNLFTTGAPLAPSAALCNMTTCLQQQVGWISDCIQTMRDQGKQVIEPSKAFEDQWVAHHDETANKTLVVKTDSWYMGSNVEGKPRRLLSYIGGVGNYHRRCAEVAAEGYEGFVMS</sequence>
<name>A2SP85_METPP</name>
<dbReference type="HOGENOM" id="CLU_006937_8_1_4"/>
<keyword evidence="4" id="KW-0274">FAD</keyword>
<dbReference type="SUPFAM" id="SSF51905">
    <property type="entry name" value="FAD/NAD(P)-binding domain"/>
    <property type="match status" value="2"/>
</dbReference>
<evidence type="ECO:0000256" key="5">
    <source>
        <dbReference type="ARBA" id="ARBA00022857"/>
    </source>
</evidence>
<keyword evidence="9" id="KW-1185">Reference proteome</keyword>
<keyword evidence="5" id="KW-0521">NADP</keyword>
<evidence type="ECO:0000256" key="1">
    <source>
        <dbReference type="ARBA" id="ARBA00001974"/>
    </source>
</evidence>
<evidence type="ECO:0000256" key="6">
    <source>
        <dbReference type="ARBA" id="ARBA00023002"/>
    </source>
</evidence>
<geneLocation type="plasmid" evidence="8 9">
    <name>RPME01</name>
</geneLocation>
<dbReference type="InterPro" id="IPR020946">
    <property type="entry name" value="Flavin_mOase-like"/>
</dbReference>